<dbReference type="Proteomes" id="UP001145742">
    <property type="component" value="Unassembled WGS sequence"/>
</dbReference>
<name>A0ABQ9DNY9_9PASS</name>
<organism evidence="1 2">
    <name type="scientific">Willisornis vidua</name>
    <name type="common">Xingu scale-backed antbird</name>
    <dbReference type="NCBI Taxonomy" id="1566151"/>
    <lineage>
        <taxon>Eukaryota</taxon>
        <taxon>Metazoa</taxon>
        <taxon>Chordata</taxon>
        <taxon>Craniata</taxon>
        <taxon>Vertebrata</taxon>
        <taxon>Euteleostomi</taxon>
        <taxon>Archelosauria</taxon>
        <taxon>Archosauria</taxon>
        <taxon>Dinosauria</taxon>
        <taxon>Saurischia</taxon>
        <taxon>Theropoda</taxon>
        <taxon>Coelurosauria</taxon>
        <taxon>Aves</taxon>
        <taxon>Neognathae</taxon>
        <taxon>Neoaves</taxon>
        <taxon>Telluraves</taxon>
        <taxon>Australaves</taxon>
        <taxon>Passeriformes</taxon>
        <taxon>Thamnophilidae</taxon>
        <taxon>Willisornis</taxon>
    </lineage>
</organism>
<protein>
    <submittedName>
        <fullName evidence="1">Rna-directed dna polymerase from mobile element jockey-like</fullName>
    </submittedName>
</protein>
<dbReference type="EMBL" id="WHWB01032380">
    <property type="protein sequence ID" value="KAJ7425835.1"/>
    <property type="molecule type" value="Genomic_DNA"/>
</dbReference>
<sequence>MFIRLSPRTDSALPARFNPSLTQTVKCDPEAMENSFITLTLSQECPELQQGMTKCNEDLHDIVLAVDHGIDCTLSKFADDTKLSGEAETPEGLDAMERDLDKLEKWVYGNLLRFNKDKCKTLHLSFGSSPYQYRLRGVKGLRAAQWRRNWHSCG</sequence>
<keyword evidence="2" id="KW-1185">Reference proteome</keyword>
<proteinExistence type="predicted"/>
<reference evidence="1" key="1">
    <citation type="submission" date="2019-10" db="EMBL/GenBank/DDBJ databases">
        <authorList>
            <person name="Soares A.E.R."/>
            <person name="Aleixo A."/>
            <person name="Schneider P."/>
            <person name="Miyaki C.Y."/>
            <person name="Schneider M.P."/>
            <person name="Mello C."/>
            <person name="Vasconcelos A.T.R."/>
        </authorList>
    </citation>
    <scope>NUCLEOTIDE SEQUENCE</scope>
    <source>
        <tissue evidence="1">Muscle</tissue>
    </source>
</reference>
<evidence type="ECO:0000313" key="1">
    <source>
        <dbReference type="EMBL" id="KAJ7425835.1"/>
    </source>
</evidence>
<gene>
    <name evidence="1" type="ORF">WISP_20392</name>
</gene>
<accession>A0ABQ9DNY9</accession>
<comment type="caution">
    <text evidence="1">The sequence shown here is derived from an EMBL/GenBank/DDBJ whole genome shotgun (WGS) entry which is preliminary data.</text>
</comment>
<evidence type="ECO:0000313" key="2">
    <source>
        <dbReference type="Proteomes" id="UP001145742"/>
    </source>
</evidence>